<dbReference type="Gene3D" id="3.40.1080.10">
    <property type="entry name" value="Glutaconate Coenzyme A-transferase"/>
    <property type="match status" value="1"/>
</dbReference>
<evidence type="ECO:0000313" key="5">
    <source>
        <dbReference type="EMBL" id="QTH21370.1"/>
    </source>
</evidence>
<evidence type="ECO:0000259" key="4">
    <source>
        <dbReference type="Pfam" id="PF13336"/>
    </source>
</evidence>
<evidence type="ECO:0000256" key="1">
    <source>
        <dbReference type="ARBA" id="ARBA00009632"/>
    </source>
</evidence>
<dbReference type="Pfam" id="PF02550">
    <property type="entry name" value="AcetylCoA_hydro"/>
    <property type="match status" value="1"/>
</dbReference>
<dbReference type="Pfam" id="PF13336">
    <property type="entry name" value="AcetylCoA_hyd_C"/>
    <property type="match status" value="1"/>
</dbReference>
<sequence length="427" mass="44669">MAATASSPMPGRTIDADAAIRLIRPGMTVFVQGSIGQPLSLMRALADAGAALRDVHFVSPLTPGVNGFPIGPEAEGSRFTTFFDYRELRRSFGAGGIAFVPSHYSDIADRIAGAGVDVALIQLSPPDAAGLCGTGLCADFVPDILDRCGLVIAEINAAMPAIANGPKVPLDRLDHVVAADYPLPAFEPPAPDPTAERIARNAAALVRDGDCIQFGVGRIPQQVVRALGDRNDLGLHGGLVTPVVRPLIESGAINGRRKTIDRAMHVTGAAIGDQCFYDWIAGHAAWAFRPVSHTHDIAVLGSLDGLVAINSAIEVDLFGQANAETAGGRQVSGSGGLVDFVRGARRSHGGRALICLPSTSPDGQRSSIVPRLSGPTTLCRTDMHYVVTEHGVADLSHGSVEARARALIDIAAPQFRDALEAEGRAMR</sequence>
<dbReference type="PANTHER" id="PTHR21432:SF20">
    <property type="entry name" value="ACETYL-COA HYDROLASE"/>
    <property type="match status" value="1"/>
</dbReference>
<dbReference type="EMBL" id="CP059319">
    <property type="protein sequence ID" value="QTH21370.1"/>
    <property type="molecule type" value="Genomic_DNA"/>
</dbReference>
<organism evidence="5 6">
    <name type="scientific">Rhizorhabdus wittichii</name>
    <dbReference type="NCBI Taxonomy" id="160791"/>
    <lineage>
        <taxon>Bacteria</taxon>
        <taxon>Pseudomonadati</taxon>
        <taxon>Pseudomonadota</taxon>
        <taxon>Alphaproteobacteria</taxon>
        <taxon>Sphingomonadales</taxon>
        <taxon>Sphingomonadaceae</taxon>
        <taxon>Rhizorhabdus</taxon>
    </lineage>
</organism>
<reference evidence="5" key="1">
    <citation type="submission" date="2020-07" db="EMBL/GenBank/DDBJ databases">
        <authorList>
            <person name="Camacho E."/>
        </authorList>
    </citation>
    <scope>NUCLEOTIDE SEQUENCE</scope>
    <source>
        <strain evidence="5">MPO218</strain>
    </source>
</reference>
<dbReference type="GO" id="GO:0008775">
    <property type="term" value="F:acetate CoA-transferase activity"/>
    <property type="evidence" value="ECO:0007669"/>
    <property type="project" value="InterPro"/>
</dbReference>
<dbReference type="InterPro" id="IPR026888">
    <property type="entry name" value="AcetylCoA_hyd_C"/>
</dbReference>
<dbReference type="PANTHER" id="PTHR21432">
    <property type="entry name" value="ACETYL-COA HYDROLASE-RELATED"/>
    <property type="match status" value="1"/>
</dbReference>
<gene>
    <name evidence="5" type="ORF">HRJ34_24130</name>
</gene>
<dbReference type="AlphaFoldDB" id="A0A975D463"/>
<evidence type="ECO:0000256" key="2">
    <source>
        <dbReference type="ARBA" id="ARBA00022679"/>
    </source>
</evidence>
<keyword evidence="5" id="KW-0378">Hydrolase</keyword>
<dbReference type="GO" id="GO:0006083">
    <property type="term" value="P:acetate metabolic process"/>
    <property type="evidence" value="ECO:0007669"/>
    <property type="project" value="InterPro"/>
</dbReference>
<keyword evidence="2" id="KW-0808">Transferase</keyword>
<dbReference type="SUPFAM" id="SSF100950">
    <property type="entry name" value="NagB/RpiA/CoA transferase-like"/>
    <property type="match status" value="2"/>
</dbReference>
<protein>
    <submittedName>
        <fullName evidence="5">Acetyl-CoA hydrolase/transferase family protein</fullName>
    </submittedName>
</protein>
<dbReference type="InterPro" id="IPR037171">
    <property type="entry name" value="NagB/RpiA_transferase-like"/>
</dbReference>
<reference evidence="5" key="2">
    <citation type="submission" date="2021-04" db="EMBL/GenBank/DDBJ databases">
        <title>Isolation and genomic analysis of the ibuprofen-degrading bacterium Sphingomonas strain MPO218.</title>
        <authorList>
            <person name="Aulestia M."/>
            <person name="Flores A."/>
            <person name="Mangas E.L."/>
            <person name="Perez-Pulido A.J."/>
            <person name="Santero E."/>
            <person name="Camacho E.M."/>
        </authorList>
    </citation>
    <scope>NUCLEOTIDE SEQUENCE</scope>
    <source>
        <strain evidence="5">MPO218</strain>
    </source>
</reference>
<feature type="domain" description="Acetyl-CoA hydrolase/transferase C-terminal" evidence="4">
    <location>
        <begin position="272"/>
        <end position="422"/>
    </location>
</feature>
<comment type="similarity">
    <text evidence="1">Belongs to the acetyl-CoA hydrolase/transferase family.</text>
</comment>
<dbReference type="GO" id="GO:0016787">
    <property type="term" value="F:hydrolase activity"/>
    <property type="evidence" value="ECO:0007669"/>
    <property type="project" value="UniProtKB-KW"/>
</dbReference>
<dbReference type="InterPro" id="IPR038460">
    <property type="entry name" value="AcetylCoA_hyd_C_sf"/>
</dbReference>
<dbReference type="Gene3D" id="3.40.1080.20">
    <property type="entry name" value="Acetyl-CoA hydrolase/transferase C-terminal domain"/>
    <property type="match status" value="1"/>
</dbReference>
<feature type="domain" description="Acetyl-CoA hydrolase/transferase N-terminal" evidence="3">
    <location>
        <begin position="14"/>
        <end position="181"/>
    </location>
</feature>
<dbReference type="InterPro" id="IPR046433">
    <property type="entry name" value="ActCoA_hydro"/>
</dbReference>
<name>A0A975D463_9SPHN</name>
<evidence type="ECO:0000313" key="6">
    <source>
        <dbReference type="Proteomes" id="UP000664914"/>
    </source>
</evidence>
<proteinExistence type="inferred from homology"/>
<dbReference type="InterPro" id="IPR003702">
    <property type="entry name" value="ActCoA_hydro_N"/>
</dbReference>
<evidence type="ECO:0000259" key="3">
    <source>
        <dbReference type="Pfam" id="PF02550"/>
    </source>
</evidence>
<dbReference type="Proteomes" id="UP000664914">
    <property type="component" value="Chromosome"/>
</dbReference>
<accession>A0A975D463</accession>
<dbReference type="Gene3D" id="3.30.750.70">
    <property type="entry name" value="4-hydroxybutyrate coenzyme like domains"/>
    <property type="match status" value="1"/>
</dbReference>